<sequence length="391" mass="45173">MSILCKFELTRASSIYYSGEVVEGHVTLNLLKQRQIEAILLEFYGQTKLEWLDLDKTSMADQIVHNDFSSKELHSMKTLYTNSHKHVCEQLELASNNQLQQQQILHPHVEYRYKFRFPIPVHAAATSRCPLGECEYGLRLIVQHPRKVNKEFHQRIVIKNKLDLSENIELREPFTVQQQNSDNDEGIILTTPCTGFTPGQKVPYHIKCKTSQPNCKILVQLNCQITAVGRSQTPCADPVAIKQAKQIINRRKHLPTEIMAYLNLPLDCQIARGPERCEDSMLRYEYLLEAFLIDGCKKILASVAIPLTIGTTPCLEMKMMEEDFEDVICYDNYESSHEEPVTTPLNLTIPSVEYFIGDHVYKSMCELMPLKRNKSLRRSLRYCYKKFVKLI</sequence>
<dbReference type="Gene3D" id="2.60.40.640">
    <property type="match status" value="1"/>
</dbReference>
<dbReference type="InterPro" id="IPR011021">
    <property type="entry name" value="Arrestin-like_N"/>
</dbReference>
<organism evidence="3 4">
    <name type="scientific">Musca domestica</name>
    <name type="common">House fly</name>
    <dbReference type="NCBI Taxonomy" id="7370"/>
    <lineage>
        <taxon>Eukaryota</taxon>
        <taxon>Metazoa</taxon>
        <taxon>Ecdysozoa</taxon>
        <taxon>Arthropoda</taxon>
        <taxon>Hexapoda</taxon>
        <taxon>Insecta</taxon>
        <taxon>Pterygota</taxon>
        <taxon>Neoptera</taxon>
        <taxon>Endopterygota</taxon>
        <taxon>Diptera</taxon>
        <taxon>Brachycera</taxon>
        <taxon>Muscomorpha</taxon>
        <taxon>Muscoidea</taxon>
        <taxon>Muscidae</taxon>
        <taxon>Musca</taxon>
    </lineage>
</organism>
<gene>
    <name evidence="4" type="primary">LOC101897206</name>
</gene>
<feature type="domain" description="Arrestin-like N-terminal" evidence="2">
    <location>
        <begin position="5"/>
        <end position="164"/>
    </location>
</feature>
<dbReference type="OrthoDB" id="2333384at2759"/>
<dbReference type="PANTHER" id="PTHR11188">
    <property type="entry name" value="ARRESTIN DOMAIN CONTAINING PROTEIN"/>
    <property type="match status" value="1"/>
</dbReference>
<dbReference type="RefSeq" id="XP_005176221.2">
    <property type="nucleotide sequence ID" value="XM_005176164.4"/>
</dbReference>
<evidence type="ECO:0000313" key="4">
    <source>
        <dbReference type="RefSeq" id="XP_005176221.2"/>
    </source>
</evidence>
<dbReference type="PANTHER" id="PTHR11188:SF167">
    <property type="entry name" value="ARRESTIN C-TERMINAL-LIKE DOMAIN-CONTAINING PROTEIN-RELATED"/>
    <property type="match status" value="1"/>
</dbReference>
<dbReference type="InterPro" id="IPR014752">
    <property type="entry name" value="Arrestin-like_C"/>
</dbReference>
<dbReference type="SUPFAM" id="SSF81296">
    <property type="entry name" value="E set domains"/>
    <property type="match status" value="1"/>
</dbReference>
<proteinExistence type="inferred from homology"/>
<reference evidence="4" key="1">
    <citation type="submission" date="2025-08" db="UniProtKB">
        <authorList>
            <consortium name="RefSeq"/>
        </authorList>
    </citation>
    <scope>IDENTIFICATION</scope>
    <source>
        <strain evidence="4">Aabys</strain>
        <tissue evidence="4">Whole body</tissue>
    </source>
</reference>
<dbReference type="VEuPathDB" id="VectorBase:MDOA008977"/>
<dbReference type="InterPro" id="IPR050357">
    <property type="entry name" value="Arrestin_domain-protein"/>
</dbReference>
<keyword evidence="3" id="KW-1185">Reference proteome</keyword>
<dbReference type="InterPro" id="IPR014756">
    <property type="entry name" value="Ig_E-set"/>
</dbReference>
<evidence type="ECO:0000259" key="2">
    <source>
        <dbReference type="Pfam" id="PF00339"/>
    </source>
</evidence>
<dbReference type="eggNOG" id="KOG3780">
    <property type="taxonomic scope" value="Eukaryota"/>
</dbReference>
<accession>A0A9J7CJD4</accession>
<comment type="similarity">
    <text evidence="1">Belongs to the arrestin family.</text>
</comment>
<dbReference type="Proteomes" id="UP001652621">
    <property type="component" value="Unplaced"/>
</dbReference>
<evidence type="ECO:0000256" key="1">
    <source>
        <dbReference type="ARBA" id="ARBA00005298"/>
    </source>
</evidence>
<evidence type="ECO:0000313" key="3">
    <source>
        <dbReference type="Proteomes" id="UP001652621"/>
    </source>
</evidence>
<dbReference type="GeneID" id="101897206"/>
<protein>
    <submittedName>
        <fullName evidence="4">Uncharacterized protein LOC101897206</fullName>
    </submittedName>
</protein>
<name>A0A9J7CJD4_MUSDO</name>
<dbReference type="VEuPathDB" id="VectorBase:MDOMA2_001046"/>
<dbReference type="STRING" id="7370.A0A1I8MVW2"/>
<dbReference type="Pfam" id="PF00339">
    <property type="entry name" value="Arrestin_N"/>
    <property type="match status" value="1"/>
</dbReference>